<evidence type="ECO:0008006" key="8">
    <source>
        <dbReference type="Google" id="ProtNLM"/>
    </source>
</evidence>
<dbReference type="Gene3D" id="6.10.280.10">
    <property type="entry name" value="Mediator complex, subunit Med21"/>
    <property type="match status" value="1"/>
</dbReference>
<evidence type="ECO:0000256" key="4">
    <source>
        <dbReference type="ARBA" id="ARBA00023242"/>
    </source>
</evidence>
<gene>
    <name evidence="6" type="ORF">HDU87_005663</name>
</gene>
<evidence type="ECO:0000256" key="1">
    <source>
        <dbReference type="ARBA" id="ARBA00004123"/>
    </source>
</evidence>
<keyword evidence="3" id="KW-0804">Transcription</keyword>
<dbReference type="InterPro" id="IPR037212">
    <property type="entry name" value="Med7/Med21-like"/>
</dbReference>
<comment type="caution">
    <text evidence="6">The sequence shown here is derived from an EMBL/GenBank/DDBJ whole genome shotgun (WGS) entry which is preliminary data.</text>
</comment>
<evidence type="ECO:0000313" key="6">
    <source>
        <dbReference type="EMBL" id="KAJ3175835.1"/>
    </source>
</evidence>
<feature type="region of interest" description="Disordered" evidence="5">
    <location>
        <begin position="1"/>
        <end position="30"/>
    </location>
</feature>
<comment type="subcellular location">
    <subcellularLocation>
        <location evidence="1">Nucleus</location>
    </subcellularLocation>
</comment>
<reference evidence="6" key="1">
    <citation type="submission" date="2020-05" db="EMBL/GenBank/DDBJ databases">
        <title>Phylogenomic resolution of chytrid fungi.</title>
        <authorList>
            <person name="Stajich J.E."/>
            <person name="Amses K."/>
            <person name="Simmons R."/>
            <person name="Seto K."/>
            <person name="Myers J."/>
            <person name="Bonds A."/>
            <person name="Quandt C.A."/>
            <person name="Barry K."/>
            <person name="Liu P."/>
            <person name="Grigoriev I."/>
            <person name="Longcore J.E."/>
            <person name="James T.Y."/>
        </authorList>
    </citation>
    <scope>NUCLEOTIDE SEQUENCE</scope>
    <source>
        <strain evidence="6">JEL0379</strain>
    </source>
</reference>
<keyword evidence="4" id="KW-0539">Nucleus</keyword>
<keyword evidence="2" id="KW-0805">Transcription regulation</keyword>
<dbReference type="GO" id="GO:0016592">
    <property type="term" value="C:mediator complex"/>
    <property type="evidence" value="ECO:0007669"/>
    <property type="project" value="InterPro"/>
</dbReference>
<evidence type="ECO:0000256" key="5">
    <source>
        <dbReference type="SAM" id="MobiDB-lite"/>
    </source>
</evidence>
<dbReference type="Proteomes" id="UP001212152">
    <property type="component" value="Unassembled WGS sequence"/>
</dbReference>
<evidence type="ECO:0000256" key="3">
    <source>
        <dbReference type="ARBA" id="ARBA00023163"/>
    </source>
</evidence>
<evidence type="ECO:0000313" key="7">
    <source>
        <dbReference type="Proteomes" id="UP001212152"/>
    </source>
</evidence>
<dbReference type="AlphaFoldDB" id="A0AAD5THY6"/>
<keyword evidence="7" id="KW-1185">Reference proteome</keyword>
<name>A0AAD5THY6_9FUNG</name>
<accession>A0AAD5THY6</accession>
<feature type="region of interest" description="Disordered" evidence="5">
    <location>
        <begin position="129"/>
        <end position="152"/>
    </location>
</feature>
<protein>
    <recommendedName>
        <fullName evidence="8">Mediator of RNA polymerase II transcription subunit 9</fullName>
    </recommendedName>
</protein>
<dbReference type="EMBL" id="JADGJQ010000047">
    <property type="protein sequence ID" value="KAJ3175835.1"/>
    <property type="molecule type" value="Genomic_DNA"/>
</dbReference>
<evidence type="ECO:0000256" key="2">
    <source>
        <dbReference type="ARBA" id="ARBA00023015"/>
    </source>
</evidence>
<feature type="compositionally biased region" description="Polar residues" evidence="5">
    <location>
        <begin position="16"/>
        <end position="28"/>
    </location>
</feature>
<dbReference type="SUPFAM" id="SSF140718">
    <property type="entry name" value="Mediator hinge subcomplex-like"/>
    <property type="match status" value="1"/>
</dbReference>
<organism evidence="6 7">
    <name type="scientific">Geranomyces variabilis</name>
    <dbReference type="NCBI Taxonomy" id="109894"/>
    <lineage>
        <taxon>Eukaryota</taxon>
        <taxon>Fungi</taxon>
        <taxon>Fungi incertae sedis</taxon>
        <taxon>Chytridiomycota</taxon>
        <taxon>Chytridiomycota incertae sedis</taxon>
        <taxon>Chytridiomycetes</taxon>
        <taxon>Spizellomycetales</taxon>
        <taxon>Powellomycetaceae</taxon>
        <taxon>Geranomyces</taxon>
    </lineage>
</organism>
<sequence length="152" mass="16049">MVPDAPANPHLPPPTYTSSVSTAPSSNLAAAEEPFDPSTFALLPLVVNALEALQRAVIAAQQSQTSLPTANGSDSAMDEADSLIRTVDARIRDAHDLVRSLPGIEVSQAAQVAALRDAERQLAARREQLSRALRQQPASDLGGNTDDRMDIG</sequence>
<proteinExistence type="predicted"/>